<proteinExistence type="predicted"/>
<feature type="chain" id="PRO_5047129311" evidence="3">
    <location>
        <begin position="23"/>
        <end position="478"/>
    </location>
</feature>
<accession>A0ABQ9G0N3</accession>
<evidence type="ECO:0000259" key="4">
    <source>
        <dbReference type="PROSITE" id="PS50026"/>
    </source>
</evidence>
<evidence type="ECO:0000313" key="7">
    <source>
        <dbReference type="Proteomes" id="UP001217089"/>
    </source>
</evidence>
<keyword evidence="2" id="KW-0245">EGF-like domain</keyword>
<gene>
    <name evidence="6" type="ORF">KUTeg_000442</name>
</gene>
<feature type="domain" description="VWFA" evidence="5">
    <location>
        <begin position="33"/>
        <end position="206"/>
    </location>
</feature>
<dbReference type="PROSITE" id="PS01186">
    <property type="entry name" value="EGF_2"/>
    <property type="match status" value="1"/>
</dbReference>
<dbReference type="InterPro" id="IPR050525">
    <property type="entry name" value="ECM_Assembly_Org"/>
</dbReference>
<keyword evidence="1 2" id="KW-1015">Disulfide bond</keyword>
<organism evidence="6 7">
    <name type="scientific">Tegillarca granosa</name>
    <name type="common">Malaysian cockle</name>
    <name type="synonym">Anadara granosa</name>
    <dbReference type="NCBI Taxonomy" id="220873"/>
    <lineage>
        <taxon>Eukaryota</taxon>
        <taxon>Metazoa</taxon>
        <taxon>Spiralia</taxon>
        <taxon>Lophotrochozoa</taxon>
        <taxon>Mollusca</taxon>
        <taxon>Bivalvia</taxon>
        <taxon>Autobranchia</taxon>
        <taxon>Pteriomorphia</taxon>
        <taxon>Arcoida</taxon>
        <taxon>Arcoidea</taxon>
        <taxon>Arcidae</taxon>
        <taxon>Tegillarca</taxon>
    </lineage>
</organism>
<dbReference type="InterPro" id="IPR036465">
    <property type="entry name" value="vWFA_dom_sf"/>
</dbReference>
<dbReference type="InterPro" id="IPR000742">
    <property type="entry name" value="EGF"/>
</dbReference>
<keyword evidence="3" id="KW-0732">Signal</keyword>
<dbReference type="Proteomes" id="UP001217089">
    <property type="component" value="Unassembled WGS sequence"/>
</dbReference>
<feature type="disulfide bond" evidence="2">
    <location>
        <begin position="280"/>
        <end position="289"/>
    </location>
</feature>
<dbReference type="PANTHER" id="PTHR24020:SF20">
    <property type="entry name" value="PH DOMAIN-CONTAINING PROTEIN"/>
    <property type="match status" value="1"/>
</dbReference>
<dbReference type="InterPro" id="IPR000152">
    <property type="entry name" value="EGF-type_Asp/Asn_hydroxyl_site"/>
</dbReference>
<feature type="domain" description="EGF-like" evidence="4">
    <location>
        <begin position="215"/>
        <end position="252"/>
    </location>
</feature>
<dbReference type="CDD" id="cd00054">
    <property type="entry name" value="EGF_CA"/>
    <property type="match status" value="2"/>
</dbReference>
<evidence type="ECO:0000259" key="5">
    <source>
        <dbReference type="PROSITE" id="PS50234"/>
    </source>
</evidence>
<dbReference type="SUPFAM" id="SSF57196">
    <property type="entry name" value="EGF/Laminin"/>
    <property type="match status" value="1"/>
</dbReference>
<dbReference type="PROSITE" id="PS01187">
    <property type="entry name" value="EGF_CA"/>
    <property type="match status" value="1"/>
</dbReference>
<feature type="signal peptide" evidence="3">
    <location>
        <begin position="1"/>
        <end position="22"/>
    </location>
</feature>
<dbReference type="PRINTS" id="PR00453">
    <property type="entry name" value="VWFADOMAIN"/>
</dbReference>
<dbReference type="PROSITE" id="PS00010">
    <property type="entry name" value="ASX_HYDROXYL"/>
    <property type="match status" value="1"/>
</dbReference>
<dbReference type="SMART" id="SM00181">
    <property type="entry name" value="EGF"/>
    <property type="match status" value="2"/>
</dbReference>
<dbReference type="EMBL" id="JARBDR010000018">
    <property type="protein sequence ID" value="KAJ8321971.1"/>
    <property type="molecule type" value="Genomic_DNA"/>
</dbReference>
<name>A0ABQ9G0N3_TEGGR</name>
<dbReference type="PROSITE" id="PS50234">
    <property type="entry name" value="VWFA"/>
    <property type="match status" value="2"/>
</dbReference>
<evidence type="ECO:0000256" key="1">
    <source>
        <dbReference type="ARBA" id="ARBA00023157"/>
    </source>
</evidence>
<feature type="disulfide bond" evidence="2">
    <location>
        <begin position="242"/>
        <end position="251"/>
    </location>
</feature>
<dbReference type="Pfam" id="PF00008">
    <property type="entry name" value="EGF"/>
    <property type="match status" value="1"/>
</dbReference>
<evidence type="ECO:0000313" key="6">
    <source>
        <dbReference type="EMBL" id="KAJ8321971.1"/>
    </source>
</evidence>
<comment type="caution">
    <text evidence="2">Lacks conserved residue(s) required for the propagation of feature annotation.</text>
</comment>
<dbReference type="PROSITE" id="PS00022">
    <property type="entry name" value="EGF_1"/>
    <property type="match status" value="2"/>
</dbReference>
<dbReference type="SMART" id="SM00327">
    <property type="entry name" value="VWA"/>
    <property type="match status" value="2"/>
</dbReference>
<keyword evidence="7" id="KW-1185">Reference proteome</keyword>
<evidence type="ECO:0000256" key="3">
    <source>
        <dbReference type="SAM" id="SignalP"/>
    </source>
</evidence>
<dbReference type="InterPro" id="IPR018097">
    <property type="entry name" value="EGF_Ca-bd_CS"/>
</dbReference>
<dbReference type="InterPro" id="IPR002035">
    <property type="entry name" value="VWF_A"/>
</dbReference>
<comment type="caution">
    <text evidence="6">The sequence shown here is derived from an EMBL/GenBank/DDBJ whole genome shotgun (WGS) entry which is preliminary data.</text>
</comment>
<dbReference type="CDD" id="cd01450">
    <property type="entry name" value="vWFA_subfamily_ECM"/>
    <property type="match status" value="1"/>
</dbReference>
<feature type="domain" description="VWFA" evidence="5">
    <location>
        <begin position="300"/>
        <end position="473"/>
    </location>
</feature>
<dbReference type="Pfam" id="PF00092">
    <property type="entry name" value="VWA"/>
    <property type="match status" value="2"/>
</dbReference>
<dbReference type="SMART" id="SM00179">
    <property type="entry name" value="EGF_CA"/>
    <property type="match status" value="2"/>
</dbReference>
<evidence type="ECO:0000256" key="2">
    <source>
        <dbReference type="PROSITE-ProRule" id="PRU00076"/>
    </source>
</evidence>
<reference evidence="6 7" key="1">
    <citation type="submission" date="2022-12" db="EMBL/GenBank/DDBJ databases">
        <title>Chromosome-level genome of Tegillarca granosa.</title>
        <authorList>
            <person name="Kim J."/>
        </authorList>
    </citation>
    <scope>NUCLEOTIDE SEQUENCE [LARGE SCALE GENOMIC DNA]</scope>
    <source>
        <strain evidence="6">Teg-2019</strain>
        <tissue evidence="6">Adductor muscle</tissue>
    </source>
</reference>
<sequence>MIAICYTFLLSVLSSNIHFGHTDEGDCLKQPGDILFLVDRSGSVGEDSFQKCLDFVVNVSNYFEIGNDHVKFSIFTTEDNRMGFYFDQYNTKDQLIDLIKKIKNNELMSGYYDCFEKSLVHAQNLVFNKSNGARGFAHKILVAITDGQIYVGTGPKTLQNDDVIMFGIGASINGVNNDTIMRIASSPKHVYIVNNFNFVSHVTQSLINTSCNEMQKNPCESGKCVNATSCIWTGQANYTCICTHGFTGKHCDIDINECDSLPCQNGGTCEDKLNAYTCHCPHLFSGVNCEKDQCSLRPMDIVFLMDGSYSVDTSHFGQQKHFIKQVLQNLTIGPDDVLVGAVTFSTNTDVSFSFKSPFDVTQMKTAIDSVHFMNGVSFLGNAFQTVGNMLQMESRSRSKRIVVLLFDGMMSDPTEAKRMADNLINQFGAKIFVIAFGNDFYHEKAVELTGGVRENVLIHNQPIKFLNRLIASVSMTRI</sequence>
<dbReference type="Gene3D" id="2.10.25.10">
    <property type="entry name" value="Laminin"/>
    <property type="match status" value="2"/>
</dbReference>
<feature type="domain" description="EGF-like" evidence="4">
    <location>
        <begin position="254"/>
        <end position="290"/>
    </location>
</feature>
<dbReference type="PRINTS" id="PR00010">
    <property type="entry name" value="EGFBLOOD"/>
</dbReference>
<dbReference type="PROSITE" id="PS50026">
    <property type="entry name" value="EGF_3"/>
    <property type="match status" value="2"/>
</dbReference>
<dbReference type="PANTHER" id="PTHR24020">
    <property type="entry name" value="COLLAGEN ALPHA"/>
    <property type="match status" value="1"/>
</dbReference>
<dbReference type="SUPFAM" id="SSF53300">
    <property type="entry name" value="vWA-like"/>
    <property type="match status" value="2"/>
</dbReference>
<dbReference type="InterPro" id="IPR001881">
    <property type="entry name" value="EGF-like_Ca-bd_dom"/>
</dbReference>
<protein>
    <submittedName>
        <fullName evidence="6">Uncharacterized protein</fullName>
    </submittedName>
</protein>
<dbReference type="Gene3D" id="3.40.50.410">
    <property type="entry name" value="von Willebrand factor, type A domain"/>
    <property type="match status" value="2"/>
</dbReference>